<reference evidence="1 2" key="1">
    <citation type="journal article" date="2016" name="Nat. Commun.">
        <title>Thousands of microbial genomes shed light on interconnected biogeochemical processes in an aquifer system.</title>
        <authorList>
            <person name="Anantharaman K."/>
            <person name="Brown C.T."/>
            <person name="Hug L.A."/>
            <person name="Sharon I."/>
            <person name="Castelle C.J."/>
            <person name="Probst A.J."/>
            <person name="Thomas B.C."/>
            <person name="Singh A."/>
            <person name="Wilkins M.J."/>
            <person name="Karaoz U."/>
            <person name="Brodie E.L."/>
            <person name="Williams K.H."/>
            <person name="Hubbard S.S."/>
            <person name="Banfield J.F."/>
        </authorList>
    </citation>
    <scope>NUCLEOTIDE SEQUENCE [LARGE SCALE GENOMIC DNA]</scope>
</reference>
<evidence type="ECO:0000313" key="1">
    <source>
        <dbReference type="EMBL" id="OGG15507.1"/>
    </source>
</evidence>
<sequence>MRHILETDLTHHDTGVREGEVVAPSFTPGVGHAAFENRLRSYLPPGIKRGGIALFTAAGCILSSCGGDISPQATPALTLDVSPTENPRFTVDEISTRFKEFQWEDMAKVENRQNFMTYLAKLYVHMTGTSWLRPESLVSPSNLNLYGDRSAYEGDARAIYPGFISDPGEWAFADYGTKRVFVDYKSVRDAANKRGVGAGEAMAYVLWHEWLHLDVIPRTSGEWLNNPRVYNRNTGTGEHEEWKEYLGFKVNTKNTNDFRRFNEVADGTLLRMFMMRKLGLYGNMTQSSRNFRNGVDTFEPLMDSLGISKEELYQMYTSSDFEGLAKRVGSSIPRSEADILKGVKVFDAFDEGSAEKLRSSGVYALLDKNKTP</sequence>
<accession>A0A1F5ZTV7</accession>
<gene>
    <name evidence="1" type="ORF">A3D77_06700</name>
</gene>
<evidence type="ECO:0000313" key="2">
    <source>
        <dbReference type="Proteomes" id="UP000176923"/>
    </source>
</evidence>
<protein>
    <submittedName>
        <fullName evidence="1">Uncharacterized protein</fullName>
    </submittedName>
</protein>
<comment type="caution">
    <text evidence="1">The sequence shown here is derived from an EMBL/GenBank/DDBJ whole genome shotgun (WGS) entry which is preliminary data.</text>
</comment>
<organism evidence="1 2">
    <name type="scientific">Candidatus Gottesmanbacteria bacterium RIFCSPHIGHO2_02_FULL_39_11</name>
    <dbReference type="NCBI Taxonomy" id="1798382"/>
    <lineage>
        <taxon>Bacteria</taxon>
        <taxon>Candidatus Gottesmaniibacteriota</taxon>
    </lineage>
</organism>
<dbReference type="EMBL" id="MFJL01000024">
    <property type="protein sequence ID" value="OGG15507.1"/>
    <property type="molecule type" value="Genomic_DNA"/>
</dbReference>
<dbReference type="AlphaFoldDB" id="A0A1F5ZTV7"/>
<dbReference type="Proteomes" id="UP000176923">
    <property type="component" value="Unassembled WGS sequence"/>
</dbReference>
<proteinExistence type="predicted"/>
<name>A0A1F5ZTV7_9BACT</name>